<dbReference type="EMBL" id="WAAU01000008">
    <property type="protein sequence ID" value="KAB1159722.1"/>
    <property type="molecule type" value="Genomic_DNA"/>
</dbReference>
<dbReference type="SUPFAM" id="SSF81296">
    <property type="entry name" value="E set domains"/>
    <property type="match status" value="3"/>
</dbReference>
<reference evidence="3 4" key="1">
    <citation type="submission" date="2019-09" db="EMBL/GenBank/DDBJ databases">
        <authorList>
            <person name="Cao W.R."/>
        </authorList>
    </citation>
    <scope>NUCLEOTIDE SEQUENCE [LARGE SCALE GENOMIC DNA]</scope>
    <source>
        <strain evidence="4">a4</strain>
    </source>
</reference>
<comment type="similarity">
    <text evidence="1">Belongs to the 5'-AMP-activated protein kinase beta subunit family.</text>
</comment>
<feature type="domain" description="AMP-activated protein kinase glycogen-binding" evidence="2">
    <location>
        <begin position="164"/>
        <end position="236"/>
    </location>
</feature>
<dbReference type="AlphaFoldDB" id="A0A7J5AQD2"/>
<dbReference type="InterPro" id="IPR013783">
    <property type="entry name" value="Ig-like_fold"/>
</dbReference>
<accession>A0A7J5AQD2</accession>
<sequence length="320" mass="37767">MKHLLKITLFIICFSNLNVFSQKKAIKGYKIEGDYVVFTFDKRDYTEATNERTKEKLDFDDFDIENVVVSGNFNSWSRDSWKMTKVSKNIYELRKRITDFKDEFDWEFKFVINNRIWAEPSENISNITPARDGFMNYYTYNLKMYSAYPSKNGNAKFRLKGFENAKKVIVTGSFNKWNEQLFEMEKTDNGWELTLQLNPDKYEYRFIVDGAWIEDPINPMKVPNEFGEYNSIIDISVKVKFFLYGYEDAKEVILAGSFNDWSEHSLKMKRVKNGWTYSTKLPSGKHHYKFIVDGNWKVDPSNPVKEFDGHGNINSVKMVK</sequence>
<evidence type="ECO:0000313" key="3">
    <source>
        <dbReference type="EMBL" id="KAB1159722.1"/>
    </source>
</evidence>
<keyword evidence="4" id="KW-1185">Reference proteome</keyword>
<protein>
    <recommendedName>
        <fullName evidence="2">AMP-activated protein kinase glycogen-binding domain-containing protein</fullName>
    </recommendedName>
</protein>
<name>A0A7J5AQD2_9FLAO</name>
<evidence type="ECO:0000259" key="2">
    <source>
        <dbReference type="Pfam" id="PF16561"/>
    </source>
</evidence>
<organism evidence="3 4">
    <name type="scientific">Tenacibaculum aiptasiae</name>
    <dbReference type="NCBI Taxonomy" id="426481"/>
    <lineage>
        <taxon>Bacteria</taxon>
        <taxon>Pseudomonadati</taxon>
        <taxon>Bacteroidota</taxon>
        <taxon>Flavobacteriia</taxon>
        <taxon>Flavobacteriales</taxon>
        <taxon>Flavobacteriaceae</taxon>
        <taxon>Tenacibaculum</taxon>
    </lineage>
</organism>
<dbReference type="CDD" id="cd02859">
    <property type="entry name" value="E_set_AMPKbeta_like_N"/>
    <property type="match status" value="2"/>
</dbReference>
<dbReference type="Pfam" id="PF16561">
    <property type="entry name" value="AMPK1_CBM"/>
    <property type="match status" value="2"/>
</dbReference>
<gene>
    <name evidence="3" type="ORF">F7018_05280</name>
</gene>
<feature type="domain" description="AMP-activated protein kinase glycogen-binding" evidence="2">
    <location>
        <begin position="248"/>
        <end position="318"/>
    </location>
</feature>
<dbReference type="Gene3D" id="2.60.40.10">
    <property type="entry name" value="Immunoglobulins"/>
    <property type="match status" value="3"/>
</dbReference>
<proteinExistence type="inferred from homology"/>
<comment type="caution">
    <text evidence="3">The sequence shown here is derived from an EMBL/GenBank/DDBJ whole genome shotgun (WGS) entry which is preliminary data.</text>
</comment>
<dbReference type="PANTHER" id="PTHR10343:SF84">
    <property type="entry name" value="5'-AMP-ACTIVATED PROTEIN KINASE SUBUNIT BETA-1"/>
    <property type="match status" value="1"/>
</dbReference>
<dbReference type="OrthoDB" id="5451596at2"/>
<dbReference type="InterPro" id="IPR050827">
    <property type="entry name" value="CRP1_MDG1_kinase"/>
</dbReference>
<evidence type="ECO:0000313" key="4">
    <source>
        <dbReference type="Proteomes" id="UP000467305"/>
    </source>
</evidence>
<evidence type="ECO:0000256" key="1">
    <source>
        <dbReference type="ARBA" id="ARBA00010926"/>
    </source>
</evidence>
<dbReference type="PANTHER" id="PTHR10343">
    <property type="entry name" value="5'-AMP-ACTIVATED PROTEIN KINASE , BETA SUBUNIT"/>
    <property type="match status" value="1"/>
</dbReference>
<dbReference type="InterPro" id="IPR014756">
    <property type="entry name" value="Ig_E-set"/>
</dbReference>
<dbReference type="Proteomes" id="UP000467305">
    <property type="component" value="Unassembled WGS sequence"/>
</dbReference>
<dbReference type="RefSeq" id="WP_150898968.1">
    <property type="nucleotide sequence ID" value="NZ_WAAU01000008.1"/>
</dbReference>
<dbReference type="InterPro" id="IPR032640">
    <property type="entry name" value="AMPK1_CBM"/>
</dbReference>